<evidence type="ECO:0000313" key="2">
    <source>
        <dbReference type="Proteomes" id="UP001362999"/>
    </source>
</evidence>
<dbReference type="AlphaFoldDB" id="A0AAW0AFQ1"/>
<sequence length="298" mass="33545">MPVQSKLIATPADILHILLSTLPDFTDLGALILTHRCFYEVFMASKHSLLNAVGRNLLGPYFNEAVSLAIEQNTSDGTAKPTIESNKTQQIQVSSAIISQLMDNERVLSTLRPIVYGLIKTKRVPYINHPEGLALLKGFPQTAKPSATELHRLEVAGYRFWRFTCLDTKSKSAHEEFLTRLSAMELLELNTYVNNLKKILEAIWNGAESDGDEYAIQGLLSRGPKSILSLWNTVLDGSYDEDELKSDAEYYENEGYFSYVLYDVIENKQLDLDILWDFKPILDEEHEKAGKNLAAVAK</sequence>
<dbReference type="EMBL" id="JAWWNJ010000069">
    <property type="protein sequence ID" value="KAK7007894.1"/>
    <property type="molecule type" value="Genomic_DNA"/>
</dbReference>
<name>A0AAW0AFQ1_9AGAR</name>
<organism evidence="1 2">
    <name type="scientific">Favolaschia claudopus</name>
    <dbReference type="NCBI Taxonomy" id="2862362"/>
    <lineage>
        <taxon>Eukaryota</taxon>
        <taxon>Fungi</taxon>
        <taxon>Dikarya</taxon>
        <taxon>Basidiomycota</taxon>
        <taxon>Agaricomycotina</taxon>
        <taxon>Agaricomycetes</taxon>
        <taxon>Agaricomycetidae</taxon>
        <taxon>Agaricales</taxon>
        <taxon>Marasmiineae</taxon>
        <taxon>Mycenaceae</taxon>
        <taxon>Favolaschia</taxon>
    </lineage>
</organism>
<keyword evidence="2" id="KW-1185">Reference proteome</keyword>
<dbReference type="Proteomes" id="UP001362999">
    <property type="component" value="Unassembled WGS sequence"/>
</dbReference>
<proteinExistence type="predicted"/>
<evidence type="ECO:0008006" key="3">
    <source>
        <dbReference type="Google" id="ProtNLM"/>
    </source>
</evidence>
<gene>
    <name evidence="1" type="ORF">R3P38DRAFT_3026588</name>
</gene>
<accession>A0AAW0AFQ1</accession>
<protein>
    <recommendedName>
        <fullName evidence="3">F-box domain-containing protein</fullName>
    </recommendedName>
</protein>
<evidence type="ECO:0000313" key="1">
    <source>
        <dbReference type="EMBL" id="KAK7007894.1"/>
    </source>
</evidence>
<comment type="caution">
    <text evidence="1">The sequence shown here is derived from an EMBL/GenBank/DDBJ whole genome shotgun (WGS) entry which is preliminary data.</text>
</comment>
<reference evidence="1 2" key="1">
    <citation type="journal article" date="2024" name="J Genomics">
        <title>Draft genome sequencing and assembly of Favolaschia claudopus CIRM-BRFM 2984 isolated from oak limbs.</title>
        <authorList>
            <person name="Navarro D."/>
            <person name="Drula E."/>
            <person name="Chaduli D."/>
            <person name="Cazenave R."/>
            <person name="Ahrendt S."/>
            <person name="Wang J."/>
            <person name="Lipzen A."/>
            <person name="Daum C."/>
            <person name="Barry K."/>
            <person name="Grigoriev I.V."/>
            <person name="Favel A."/>
            <person name="Rosso M.N."/>
            <person name="Martin F."/>
        </authorList>
    </citation>
    <scope>NUCLEOTIDE SEQUENCE [LARGE SCALE GENOMIC DNA]</scope>
    <source>
        <strain evidence="1 2">CIRM-BRFM 2984</strain>
    </source>
</reference>